<evidence type="ECO:0000313" key="7">
    <source>
        <dbReference type="Proteomes" id="UP000582837"/>
    </source>
</evidence>
<evidence type="ECO:0000256" key="4">
    <source>
        <dbReference type="PROSITE-ProRule" id="PRU00510"/>
    </source>
</evidence>
<dbReference type="InterPro" id="IPR000962">
    <property type="entry name" value="Znf_DskA_TraR"/>
</dbReference>
<dbReference type="RefSeq" id="WP_170039937.1">
    <property type="nucleotide sequence ID" value="NZ_JABDTL010000002.1"/>
</dbReference>
<evidence type="ECO:0000313" key="6">
    <source>
        <dbReference type="EMBL" id="MBB6070148.1"/>
    </source>
</evidence>
<dbReference type="PANTHER" id="PTHR33823:SF4">
    <property type="entry name" value="GENERAL STRESS PROTEIN 16O"/>
    <property type="match status" value="1"/>
</dbReference>
<accession>A0A841GW38</accession>
<sequence length="127" mass="14941">MDRTQRDAIERLLLREREKIQRSIGRFQQNTAQSRDAADADLSSYSFHMADQGTDAMEREKSFLFASKEGRYLYRLEEALRRLYTDPEGFGICHGCKNEIPFMRLEALPHARYCLDCKRREEEDKAA</sequence>
<feature type="domain" description="Zinc finger DksA/TraR C4-type" evidence="5">
    <location>
        <begin position="90"/>
        <end position="122"/>
    </location>
</feature>
<protein>
    <submittedName>
        <fullName evidence="6">RNA polymerase-binding transcription factor DksA</fullName>
    </submittedName>
</protein>
<dbReference type="Pfam" id="PF01258">
    <property type="entry name" value="zf-dskA_traR"/>
    <property type="match status" value="1"/>
</dbReference>
<feature type="zinc finger region" description="dksA C4-type" evidence="4">
    <location>
        <begin position="93"/>
        <end position="117"/>
    </location>
</feature>
<dbReference type="GO" id="GO:0008270">
    <property type="term" value="F:zinc ion binding"/>
    <property type="evidence" value="ECO:0007669"/>
    <property type="project" value="UniProtKB-KW"/>
</dbReference>
<dbReference type="Gene3D" id="1.20.120.910">
    <property type="entry name" value="DksA, coiled-coil domain"/>
    <property type="match status" value="1"/>
</dbReference>
<organism evidence="6 7">
    <name type="scientific">Longimicrobium terrae</name>
    <dbReference type="NCBI Taxonomy" id="1639882"/>
    <lineage>
        <taxon>Bacteria</taxon>
        <taxon>Pseudomonadati</taxon>
        <taxon>Gemmatimonadota</taxon>
        <taxon>Longimicrobiia</taxon>
        <taxon>Longimicrobiales</taxon>
        <taxon>Longimicrobiaceae</taxon>
        <taxon>Longimicrobium</taxon>
    </lineage>
</organism>
<comment type="caution">
    <text evidence="6">The sequence shown here is derived from an EMBL/GenBank/DDBJ whole genome shotgun (WGS) entry which is preliminary data.</text>
</comment>
<evidence type="ECO:0000256" key="1">
    <source>
        <dbReference type="ARBA" id="ARBA00022723"/>
    </source>
</evidence>
<dbReference type="SUPFAM" id="SSF57716">
    <property type="entry name" value="Glucocorticoid receptor-like (DNA-binding domain)"/>
    <property type="match status" value="1"/>
</dbReference>
<evidence type="ECO:0000256" key="3">
    <source>
        <dbReference type="ARBA" id="ARBA00022833"/>
    </source>
</evidence>
<dbReference type="Proteomes" id="UP000582837">
    <property type="component" value="Unassembled WGS sequence"/>
</dbReference>
<dbReference type="InterPro" id="IPR037187">
    <property type="entry name" value="DnaK_N"/>
</dbReference>
<gene>
    <name evidence="6" type="ORF">HNQ61_001765</name>
</gene>
<dbReference type="AlphaFoldDB" id="A0A841GW38"/>
<dbReference type="SUPFAM" id="SSF109635">
    <property type="entry name" value="DnaK suppressor protein DksA, alpha-hairpin domain"/>
    <property type="match status" value="1"/>
</dbReference>
<dbReference type="PANTHER" id="PTHR33823">
    <property type="entry name" value="RNA POLYMERASE-BINDING TRANSCRIPTION FACTOR DKSA-RELATED"/>
    <property type="match status" value="1"/>
</dbReference>
<keyword evidence="7" id="KW-1185">Reference proteome</keyword>
<keyword evidence="2" id="KW-0863">Zinc-finger</keyword>
<name>A0A841GW38_9BACT</name>
<evidence type="ECO:0000259" key="5">
    <source>
        <dbReference type="Pfam" id="PF01258"/>
    </source>
</evidence>
<dbReference type="PROSITE" id="PS51128">
    <property type="entry name" value="ZF_DKSA_2"/>
    <property type="match status" value="1"/>
</dbReference>
<keyword evidence="1" id="KW-0479">Metal-binding</keyword>
<proteinExistence type="predicted"/>
<dbReference type="EMBL" id="JACHIA010000003">
    <property type="protein sequence ID" value="MBB6070148.1"/>
    <property type="molecule type" value="Genomic_DNA"/>
</dbReference>
<reference evidence="6 7" key="1">
    <citation type="submission" date="2020-08" db="EMBL/GenBank/DDBJ databases">
        <title>Genomic Encyclopedia of Type Strains, Phase IV (KMG-IV): sequencing the most valuable type-strain genomes for metagenomic binning, comparative biology and taxonomic classification.</title>
        <authorList>
            <person name="Goeker M."/>
        </authorList>
    </citation>
    <scope>NUCLEOTIDE SEQUENCE [LARGE SCALE GENOMIC DNA]</scope>
    <source>
        <strain evidence="6 7">DSM 29007</strain>
    </source>
</reference>
<keyword evidence="3" id="KW-0862">Zinc</keyword>
<evidence type="ECO:0000256" key="2">
    <source>
        <dbReference type="ARBA" id="ARBA00022771"/>
    </source>
</evidence>